<keyword evidence="1" id="KW-0378">Hydrolase</keyword>
<keyword evidence="1" id="KW-0645">Protease</keyword>
<dbReference type="EMBL" id="SACY01000001">
    <property type="protein sequence ID" value="RVU26989.1"/>
    <property type="molecule type" value="Genomic_DNA"/>
</dbReference>
<dbReference type="InterPro" id="IPR013784">
    <property type="entry name" value="Carb-bd-like_fold"/>
</dbReference>
<organism evidence="1 2">
    <name type="scientific">Sandaracinomonas limnophila</name>
    <dbReference type="NCBI Taxonomy" id="1862386"/>
    <lineage>
        <taxon>Bacteria</taxon>
        <taxon>Pseudomonadati</taxon>
        <taxon>Bacteroidota</taxon>
        <taxon>Cytophagia</taxon>
        <taxon>Cytophagales</taxon>
        <taxon>Flectobacillaceae</taxon>
        <taxon>Sandaracinomonas</taxon>
    </lineage>
</organism>
<sequence length="349" mass="40621">MLVSIGTWAQERYTYMGKIMDSKTKEVIPFAHIFFNNTSYGTQANESGEFSISKIYPGQYQVHVSSIGYENKIYSLKIEENHTNLLLFLNESSKDLIEVKVSAGKDVNWERSMKIFERELLGRGYSKKEINIRNREIVEFENNGNLKRNFKAKAKDALLIENNVLGYLYKGFLTEFEITNKQTRYTLSGYFEPMEPKDLKELVRWIRKRRFAYEGSLRHFLKAFVANNLEEQGFYATINISGKNVGFNPIQFIHSTTDTSIVMLDFPGLINCYYRNSKLSSILKPQSIIYCTQSGLLLNPLSMETNGKMADFRMAEELPTDYIYQTTFQKEKSIEEKLYYLQGKIPLMR</sequence>
<dbReference type="GO" id="GO:0004180">
    <property type="term" value="F:carboxypeptidase activity"/>
    <property type="evidence" value="ECO:0007669"/>
    <property type="project" value="UniProtKB-KW"/>
</dbReference>
<evidence type="ECO:0000313" key="2">
    <source>
        <dbReference type="Proteomes" id="UP000282832"/>
    </source>
</evidence>
<dbReference type="Proteomes" id="UP000282832">
    <property type="component" value="Unassembled WGS sequence"/>
</dbReference>
<evidence type="ECO:0000313" key="1">
    <source>
        <dbReference type="EMBL" id="RVU26989.1"/>
    </source>
</evidence>
<keyword evidence="2" id="KW-1185">Reference proteome</keyword>
<dbReference type="Pfam" id="PF13715">
    <property type="entry name" value="CarbopepD_reg_2"/>
    <property type="match status" value="1"/>
</dbReference>
<dbReference type="SUPFAM" id="SSF49452">
    <property type="entry name" value="Starch-binding domain-like"/>
    <property type="match status" value="1"/>
</dbReference>
<gene>
    <name evidence="1" type="ORF">EOJ36_03045</name>
</gene>
<dbReference type="GO" id="GO:0030246">
    <property type="term" value="F:carbohydrate binding"/>
    <property type="evidence" value="ECO:0007669"/>
    <property type="project" value="InterPro"/>
</dbReference>
<protein>
    <submittedName>
        <fullName evidence="1">Carboxypeptidase-like regulatory domain-containing protein</fullName>
    </submittedName>
</protein>
<name>A0A437PXM1_9BACT</name>
<keyword evidence="1" id="KW-0121">Carboxypeptidase</keyword>
<dbReference type="Gene3D" id="2.60.40.1120">
    <property type="entry name" value="Carboxypeptidase-like, regulatory domain"/>
    <property type="match status" value="1"/>
</dbReference>
<comment type="caution">
    <text evidence="1">The sequence shown here is derived from an EMBL/GenBank/DDBJ whole genome shotgun (WGS) entry which is preliminary data.</text>
</comment>
<accession>A0A437PXM1</accession>
<proteinExistence type="predicted"/>
<dbReference type="AlphaFoldDB" id="A0A437PXM1"/>
<reference evidence="1 2" key="1">
    <citation type="submission" date="2019-01" db="EMBL/GenBank/DDBJ databases">
        <authorList>
            <person name="Chen W.-M."/>
        </authorList>
    </citation>
    <scope>NUCLEOTIDE SEQUENCE [LARGE SCALE GENOMIC DNA]</scope>
    <source>
        <strain evidence="1 2">FSY-15</strain>
    </source>
</reference>
<dbReference type="OrthoDB" id="1223654at2"/>